<dbReference type="EMBL" id="QYYA01000003">
    <property type="protein sequence ID" value="RJG17417.1"/>
    <property type="molecule type" value="Genomic_DNA"/>
</dbReference>
<feature type="domain" description="Glycosyl transferase family 1" evidence="1">
    <location>
        <begin position="266"/>
        <end position="424"/>
    </location>
</feature>
<evidence type="ECO:0000313" key="4">
    <source>
        <dbReference type="Proteomes" id="UP000283734"/>
    </source>
</evidence>
<dbReference type="Proteomes" id="UP000283734">
    <property type="component" value="Unassembled WGS sequence"/>
</dbReference>
<dbReference type="AlphaFoldDB" id="A0A418XX61"/>
<name>A0A418XX61_9GAMM</name>
<dbReference type="PANTHER" id="PTHR12526:SF622">
    <property type="entry name" value="GLYCOSYLTRANSFERASE (GROUP I)"/>
    <property type="match status" value="1"/>
</dbReference>
<keyword evidence="3" id="KW-0808">Transferase</keyword>
<organism evidence="3 4">
    <name type="scientific">Alcanivorax profundi</name>
    <dbReference type="NCBI Taxonomy" id="2338368"/>
    <lineage>
        <taxon>Bacteria</taxon>
        <taxon>Pseudomonadati</taxon>
        <taxon>Pseudomonadota</taxon>
        <taxon>Gammaproteobacteria</taxon>
        <taxon>Oceanospirillales</taxon>
        <taxon>Alcanivoracaceae</taxon>
        <taxon>Alcanivorax</taxon>
    </lineage>
</organism>
<proteinExistence type="predicted"/>
<reference evidence="3 4" key="1">
    <citation type="submission" date="2018-09" db="EMBL/GenBank/DDBJ databases">
        <title>Alcanivorax profundi sp. nov., isolated from 1000 m-depth seawater of the Mariana Trench.</title>
        <authorList>
            <person name="Liu J."/>
        </authorList>
    </citation>
    <scope>NUCLEOTIDE SEQUENCE [LARGE SCALE GENOMIC DNA]</scope>
    <source>
        <strain evidence="3 4">MTEO17</strain>
    </source>
</reference>
<protein>
    <submittedName>
        <fullName evidence="3">Glycosyltransferase</fullName>
    </submittedName>
</protein>
<feature type="domain" description="Glycosyltransferase subfamily 4-like N-terminal" evidence="2">
    <location>
        <begin position="80"/>
        <end position="256"/>
    </location>
</feature>
<evidence type="ECO:0000259" key="2">
    <source>
        <dbReference type="Pfam" id="PF13439"/>
    </source>
</evidence>
<evidence type="ECO:0000313" key="3">
    <source>
        <dbReference type="EMBL" id="RJG17417.1"/>
    </source>
</evidence>
<dbReference type="SUPFAM" id="SSF53756">
    <property type="entry name" value="UDP-Glycosyltransferase/glycogen phosphorylase"/>
    <property type="match status" value="1"/>
</dbReference>
<dbReference type="GO" id="GO:1901135">
    <property type="term" value="P:carbohydrate derivative metabolic process"/>
    <property type="evidence" value="ECO:0007669"/>
    <property type="project" value="UniProtKB-ARBA"/>
</dbReference>
<dbReference type="InterPro" id="IPR028098">
    <property type="entry name" value="Glyco_trans_4-like_N"/>
</dbReference>
<dbReference type="PANTHER" id="PTHR12526">
    <property type="entry name" value="GLYCOSYLTRANSFERASE"/>
    <property type="match status" value="1"/>
</dbReference>
<keyword evidence="4" id="KW-1185">Reference proteome</keyword>
<gene>
    <name evidence="3" type="ORF">D4A39_11920</name>
</gene>
<dbReference type="Pfam" id="PF00534">
    <property type="entry name" value="Glycos_transf_1"/>
    <property type="match status" value="1"/>
</dbReference>
<dbReference type="Gene3D" id="3.40.50.2000">
    <property type="entry name" value="Glycogen Phosphorylase B"/>
    <property type="match status" value="2"/>
</dbReference>
<sequence>MRKRLPPQCLQAWRNPPIHLCSSIEPSTFPLNSLLKNTWKPAWAIRIEFSDNDDLMNVIFITYNGLTSHIGRAQVFPYLSALSRCGHTIHIISCEPHDIPEHEMSDAREAVAQAGLHWHPLHYSSLPGPLSKIMDSISLSNAVRELAKSVSDIDIVHCRSYVPADAALFLKHKYGAKFIFDMRGLWPDQRAEGNRWPQTSLLYRLLYRWWKRKEGNYIRQSDAIISLTDACKSEIKTWGSYNGCSIPVIPCSVDIDEFDVVCVEQRTETRRELNIAPQTPVFTYLGSLGSVYLLDDMIRSFAQIKKRLTNAVFLLVGHSADDFIDRSRELGITFAAADVISRRVTRSEVPALLNAADVGFCFIKSSYSSIGVSPTKLGEYLACGLPVICNSGVGDVKEIVDATHSGVVLEGELETATIDRLEEIVGLLTLNRNEIRARSIPGLDLGIAVESYDALYRSFALVAR</sequence>
<evidence type="ECO:0000259" key="1">
    <source>
        <dbReference type="Pfam" id="PF00534"/>
    </source>
</evidence>
<accession>A0A418XX61</accession>
<dbReference type="GO" id="GO:0016757">
    <property type="term" value="F:glycosyltransferase activity"/>
    <property type="evidence" value="ECO:0007669"/>
    <property type="project" value="InterPro"/>
</dbReference>
<dbReference type="InterPro" id="IPR001296">
    <property type="entry name" value="Glyco_trans_1"/>
</dbReference>
<dbReference type="Pfam" id="PF13439">
    <property type="entry name" value="Glyco_transf_4"/>
    <property type="match status" value="1"/>
</dbReference>
<comment type="caution">
    <text evidence="3">The sequence shown here is derived from an EMBL/GenBank/DDBJ whole genome shotgun (WGS) entry which is preliminary data.</text>
</comment>